<feature type="domain" description="T2SS protein K second SAM-like" evidence="11">
    <location>
        <begin position="199"/>
        <end position="255"/>
    </location>
</feature>
<dbReference type="InterPro" id="IPR005628">
    <property type="entry name" value="GspK"/>
</dbReference>
<organism evidence="13 14">
    <name type="scientific">Alterirhizorhabdus solaris</name>
    <dbReference type="NCBI Taxonomy" id="2529389"/>
    <lineage>
        <taxon>Bacteria</taxon>
        <taxon>Pseudomonadati</taxon>
        <taxon>Pseudomonadota</taxon>
        <taxon>Alphaproteobacteria</taxon>
        <taxon>Sphingomonadales</taxon>
        <taxon>Rhizorhabdaceae</taxon>
        <taxon>Alterirhizorhabdus</taxon>
    </lineage>
</organism>
<evidence type="ECO:0000259" key="12">
    <source>
        <dbReference type="Pfam" id="PF21687"/>
    </source>
</evidence>
<protein>
    <recommendedName>
        <fullName evidence="10">Type II secretion system protein K</fullName>
    </recommendedName>
</protein>
<keyword evidence="6" id="KW-0812">Transmembrane</keyword>
<dbReference type="InterPro" id="IPR038072">
    <property type="entry name" value="GspK_central_sf"/>
</dbReference>
<evidence type="ECO:0000256" key="1">
    <source>
        <dbReference type="ARBA" id="ARBA00004533"/>
    </source>
</evidence>
<dbReference type="EMBL" id="VNIM01000036">
    <property type="protein sequence ID" value="TVV74262.1"/>
    <property type="molecule type" value="Genomic_DNA"/>
</dbReference>
<evidence type="ECO:0000256" key="10">
    <source>
        <dbReference type="PIRNR" id="PIRNR002786"/>
    </source>
</evidence>
<dbReference type="OrthoDB" id="9788973at2"/>
<evidence type="ECO:0000256" key="3">
    <source>
        <dbReference type="ARBA" id="ARBA00022448"/>
    </source>
</evidence>
<keyword evidence="9 10" id="KW-0472">Membrane</keyword>
<evidence type="ECO:0000259" key="11">
    <source>
        <dbReference type="Pfam" id="PF03934"/>
    </source>
</evidence>
<evidence type="ECO:0000313" key="14">
    <source>
        <dbReference type="Proteomes" id="UP000318681"/>
    </source>
</evidence>
<dbReference type="GO" id="GO:0009306">
    <property type="term" value="P:protein secretion"/>
    <property type="evidence" value="ECO:0007669"/>
    <property type="project" value="InterPro"/>
</dbReference>
<dbReference type="Pfam" id="PF03934">
    <property type="entry name" value="T2SSK"/>
    <property type="match status" value="1"/>
</dbReference>
<dbReference type="GO" id="GO:0005886">
    <property type="term" value="C:plasma membrane"/>
    <property type="evidence" value="ECO:0007669"/>
    <property type="project" value="UniProtKB-SubCell"/>
</dbReference>
<comment type="subcellular location">
    <subcellularLocation>
        <location evidence="1 10">Cell inner membrane</location>
    </subcellularLocation>
</comment>
<evidence type="ECO:0000256" key="5">
    <source>
        <dbReference type="ARBA" id="ARBA00022519"/>
    </source>
</evidence>
<dbReference type="InterPro" id="IPR045584">
    <property type="entry name" value="Pilin-like"/>
</dbReference>
<dbReference type="SUPFAM" id="SSF158544">
    <property type="entry name" value="GspK insert domain-like"/>
    <property type="match status" value="2"/>
</dbReference>
<proteinExistence type="inferred from homology"/>
<evidence type="ECO:0000256" key="7">
    <source>
        <dbReference type="ARBA" id="ARBA00022927"/>
    </source>
</evidence>
<dbReference type="Gene3D" id="3.30.1300.30">
    <property type="entry name" value="GSPII I/J protein-like"/>
    <property type="match status" value="1"/>
</dbReference>
<accession>A0A558R4J7</accession>
<keyword evidence="4 10" id="KW-1003">Cell membrane</keyword>
<name>A0A558R4J7_9SPHN</name>
<keyword evidence="14" id="KW-1185">Reference proteome</keyword>
<sequence>MAAISVLALEKLRLATSLATNGAALDQARAYAFGAEALALTKVGLLDGRATGTTTLAGGWNGRVTRLPIPNGLASIRLRDGGNCFNLNSLASGVAAAQLTVRPAGVTQFLALSRLVGIAEPDARRVAAGLADWLDANSVPLPDGAEDSAYLRAQHPYRTANNLLAEVSELRAVSGVTRDIYRALRPWVCALPTTDLSPLNVNTLLPEQAPLVAMLLPGLLDVERARQMIVRRPAAGWESVSAFWAEPALSGVTPQGEVLGQPQVRTRWFALDLDVELGGAQVNETALIDGALTPAKLVVRRWGIDE</sequence>
<gene>
    <name evidence="13" type="ORF">FOY91_10325</name>
</gene>
<evidence type="ECO:0000256" key="6">
    <source>
        <dbReference type="ARBA" id="ARBA00022692"/>
    </source>
</evidence>
<keyword evidence="7" id="KW-0653">Protein transport</keyword>
<dbReference type="PANTHER" id="PTHR38831:SF1">
    <property type="entry name" value="TYPE II SECRETION SYSTEM PROTEIN K-RELATED"/>
    <property type="match status" value="1"/>
</dbReference>
<comment type="caution">
    <text evidence="13">The sequence shown here is derived from an EMBL/GenBank/DDBJ whole genome shotgun (WGS) entry which is preliminary data.</text>
</comment>
<dbReference type="SUPFAM" id="SSF54523">
    <property type="entry name" value="Pili subunits"/>
    <property type="match status" value="1"/>
</dbReference>
<comment type="similarity">
    <text evidence="2 10">Belongs to the GSP K family.</text>
</comment>
<evidence type="ECO:0000256" key="2">
    <source>
        <dbReference type="ARBA" id="ARBA00007246"/>
    </source>
</evidence>
<keyword evidence="5 10" id="KW-0997">Cell inner membrane</keyword>
<evidence type="ECO:0000256" key="4">
    <source>
        <dbReference type="ARBA" id="ARBA00022475"/>
    </source>
</evidence>
<dbReference type="AlphaFoldDB" id="A0A558R4J7"/>
<evidence type="ECO:0000256" key="9">
    <source>
        <dbReference type="ARBA" id="ARBA00023136"/>
    </source>
</evidence>
<dbReference type="Pfam" id="PF21687">
    <property type="entry name" value="T2SSK_1st"/>
    <property type="match status" value="1"/>
</dbReference>
<reference evidence="13 14" key="1">
    <citation type="submission" date="2019-07" db="EMBL/GenBank/DDBJ databases">
        <title>Sphingomonas solaris sp. nov., isolated from a solar panel from Boston, Massachusetts.</title>
        <authorList>
            <person name="Tanner K."/>
            <person name="Pascual J."/>
            <person name="Mancuso C."/>
            <person name="Pereto J."/>
            <person name="Khalil A."/>
            <person name="Vilanova C."/>
        </authorList>
    </citation>
    <scope>NUCLEOTIDE SEQUENCE [LARGE SCALE GENOMIC DNA]</scope>
    <source>
        <strain evidence="13 14">R4DWN</strain>
    </source>
</reference>
<dbReference type="PIRSF" id="PIRSF002786">
    <property type="entry name" value="XcpX"/>
    <property type="match status" value="1"/>
</dbReference>
<evidence type="ECO:0000256" key="8">
    <source>
        <dbReference type="ARBA" id="ARBA00022989"/>
    </source>
</evidence>
<keyword evidence="8" id="KW-1133">Transmembrane helix</keyword>
<feature type="domain" description="T2SS protein K first SAM-like" evidence="12">
    <location>
        <begin position="83"/>
        <end position="193"/>
    </location>
</feature>
<dbReference type="InterPro" id="IPR049031">
    <property type="entry name" value="T2SSK_SAM-like_1st"/>
</dbReference>
<evidence type="ECO:0000313" key="13">
    <source>
        <dbReference type="EMBL" id="TVV74262.1"/>
    </source>
</evidence>
<dbReference type="NCBIfam" id="NF037980">
    <property type="entry name" value="T2SS_GspK"/>
    <property type="match status" value="1"/>
</dbReference>
<dbReference type="InterPro" id="IPR049179">
    <property type="entry name" value="T2SSK_SAM-like_2nd"/>
</dbReference>
<dbReference type="Gene3D" id="1.10.40.60">
    <property type="entry name" value="EpsJ-like"/>
    <property type="match status" value="2"/>
</dbReference>
<keyword evidence="3 10" id="KW-0813">Transport</keyword>
<dbReference type="Proteomes" id="UP000318681">
    <property type="component" value="Unassembled WGS sequence"/>
</dbReference>
<dbReference type="PANTHER" id="PTHR38831">
    <property type="entry name" value="TYPE II SECRETION SYSTEM PROTEIN K"/>
    <property type="match status" value="1"/>
</dbReference>